<reference evidence="2 3" key="1">
    <citation type="submission" date="2020-04" db="EMBL/GenBank/DDBJ databases">
        <title>Collinsella sp. KGMB02528 nov., an anaerobic actinobacterium isolated from human feces.</title>
        <authorList>
            <person name="Han K.-I."/>
            <person name="Eom M.K."/>
            <person name="Kim J.-S."/>
            <person name="Lee K.C."/>
            <person name="Suh M.K."/>
            <person name="Park S.-H."/>
            <person name="Lee J.H."/>
            <person name="Kang S.W."/>
            <person name="Park J.-E."/>
            <person name="Oh B.S."/>
            <person name="Yu S.Y."/>
            <person name="Choi S.-H."/>
            <person name="Lee D.H."/>
            <person name="Yoon H."/>
            <person name="Kim B.-Y."/>
            <person name="Lee J.H."/>
            <person name="Lee J.-S."/>
        </authorList>
    </citation>
    <scope>NUCLEOTIDE SEQUENCE [LARGE SCALE GENOMIC DNA]</scope>
    <source>
        <strain evidence="2 3">KGMB02528</strain>
    </source>
</reference>
<comment type="caution">
    <text evidence="2">The sequence shown here is derived from an EMBL/GenBank/DDBJ whole genome shotgun (WGS) entry which is preliminary data.</text>
</comment>
<dbReference type="Gene3D" id="3.30.420.40">
    <property type="match status" value="2"/>
</dbReference>
<dbReference type="InterPro" id="IPR049874">
    <property type="entry name" value="ROK_cs"/>
</dbReference>
<dbReference type="PROSITE" id="PS01125">
    <property type="entry name" value="ROK"/>
    <property type="match status" value="1"/>
</dbReference>
<evidence type="ECO:0000256" key="1">
    <source>
        <dbReference type="ARBA" id="ARBA00006479"/>
    </source>
</evidence>
<evidence type="ECO:0000313" key="2">
    <source>
        <dbReference type="EMBL" id="NMF54872.1"/>
    </source>
</evidence>
<proteinExistence type="inferred from homology"/>
<gene>
    <name evidence="2" type="ORF">HF320_00775</name>
</gene>
<dbReference type="PANTHER" id="PTHR18964:SF149">
    <property type="entry name" value="BIFUNCTIONAL UDP-N-ACETYLGLUCOSAMINE 2-EPIMERASE_N-ACETYLMANNOSAMINE KINASE"/>
    <property type="match status" value="1"/>
</dbReference>
<dbReference type="PANTHER" id="PTHR18964">
    <property type="entry name" value="ROK (REPRESSOR, ORF, KINASE) FAMILY"/>
    <property type="match status" value="1"/>
</dbReference>
<accession>A0A7X9YGY5</accession>
<evidence type="ECO:0000313" key="3">
    <source>
        <dbReference type="Proteomes" id="UP000546970"/>
    </source>
</evidence>
<organism evidence="2 3">
    <name type="scientific">Collinsella acetigenes</name>
    <dbReference type="NCBI Taxonomy" id="2713419"/>
    <lineage>
        <taxon>Bacteria</taxon>
        <taxon>Bacillati</taxon>
        <taxon>Actinomycetota</taxon>
        <taxon>Coriobacteriia</taxon>
        <taxon>Coriobacteriales</taxon>
        <taxon>Coriobacteriaceae</taxon>
        <taxon>Collinsella</taxon>
    </lineage>
</organism>
<dbReference type="EMBL" id="JABBCP010000001">
    <property type="protein sequence ID" value="NMF54872.1"/>
    <property type="molecule type" value="Genomic_DNA"/>
</dbReference>
<dbReference type="Pfam" id="PF00480">
    <property type="entry name" value="ROK"/>
    <property type="match status" value="1"/>
</dbReference>
<name>A0A7X9YGY5_9ACTN</name>
<keyword evidence="3" id="KW-1185">Reference proteome</keyword>
<dbReference type="RefSeq" id="WP_169276650.1">
    <property type="nucleotide sequence ID" value="NZ_JABBCP010000001.1"/>
</dbReference>
<protein>
    <submittedName>
        <fullName evidence="2">ROK family protein</fullName>
    </submittedName>
</protein>
<comment type="similarity">
    <text evidence="1">Belongs to the ROK (NagC/XylR) family.</text>
</comment>
<dbReference type="InterPro" id="IPR000600">
    <property type="entry name" value="ROK"/>
</dbReference>
<dbReference type="AlphaFoldDB" id="A0A7X9YGY5"/>
<sequence>MKRVFGIDVGGMSVKFAIVDETGTIIERWSVPTNLADAGSHIPDEMISSINEKLASSPEPIVAIGVGIPGPVNGEDAVRAVNLGWGNMPLGNILREGTGLPVALINDANAAAVGEVWMGGEGSVTGNSIFVTLGTGVGGGIIIDGKIVGGDHGCGGEIGHIPVVAPSERVCGCGNVNCLECYASATGIIKNANELAEKAGEERRFTKGEEIFEEVKQGGATATAARDMTVDYLARALAGIMATVDPSEVIVGGGLSGAGDLLMVPLAERLERYVFPPMRGCYTLRRAALGNEAGILGAAYQALQLV</sequence>
<dbReference type="InterPro" id="IPR043129">
    <property type="entry name" value="ATPase_NBD"/>
</dbReference>
<dbReference type="Proteomes" id="UP000546970">
    <property type="component" value="Unassembled WGS sequence"/>
</dbReference>
<dbReference type="SUPFAM" id="SSF53067">
    <property type="entry name" value="Actin-like ATPase domain"/>
    <property type="match status" value="1"/>
</dbReference>